<accession>A0ABV2AHL1</accession>
<name>A0ABV2AHL1_9EUKA</name>
<gene>
    <name evidence="1" type="ORF">MHBO_001021</name>
</gene>
<evidence type="ECO:0000313" key="2">
    <source>
        <dbReference type="Proteomes" id="UP001439008"/>
    </source>
</evidence>
<proteinExistence type="predicted"/>
<evidence type="ECO:0000313" key="1">
    <source>
        <dbReference type="EMBL" id="MES1919157.1"/>
    </source>
</evidence>
<comment type="caution">
    <text evidence="1">The sequence shown here is derived from an EMBL/GenBank/DDBJ whole genome shotgun (WGS) entry which is preliminary data.</text>
</comment>
<reference evidence="1 2" key="1">
    <citation type="journal article" date="2024" name="BMC Biol.">
        <title>Comparative genomics of Ascetosporea gives new insight into the evolutionary basis for animal parasitism in Rhizaria.</title>
        <authorList>
            <person name="Hiltunen Thoren M."/>
            <person name="Onut-Brannstrom I."/>
            <person name="Alfjorden A."/>
            <person name="Peckova H."/>
            <person name="Swords F."/>
            <person name="Hooper C."/>
            <person name="Holzer A.S."/>
            <person name="Bass D."/>
            <person name="Burki F."/>
        </authorList>
    </citation>
    <scope>NUCLEOTIDE SEQUENCE [LARGE SCALE GENOMIC DNA]</scope>
    <source>
        <strain evidence="1">20-A016</strain>
    </source>
</reference>
<organism evidence="1 2">
    <name type="scientific">Bonamia ostreae</name>
    <dbReference type="NCBI Taxonomy" id="126728"/>
    <lineage>
        <taxon>Eukaryota</taxon>
        <taxon>Sar</taxon>
        <taxon>Rhizaria</taxon>
        <taxon>Endomyxa</taxon>
        <taxon>Ascetosporea</taxon>
        <taxon>Haplosporida</taxon>
        <taxon>Bonamia</taxon>
    </lineage>
</organism>
<sequence>MLNFVLNLDFFDDTEIPKLVIKNVFDLQKCNLAQISKTSRAIFKTLVQKIDKNKSIFKFIEEKAKFYGTVFAENLLNKQKLIEFDDFAQSIHFSDHKKQLKTLKLSLKSCFSDCQSYFIDYQNNCFDENQKFSQRNLANKSKNYISNLTNLLIWSNENSILLQNLLNFDNFDISVVFAFLHCHQSIFSQNTNAQKEKHFNLRTLTRILEQNRIISDIVVAKTFLRFDDHFKIFHQNLGKPIFFAVFKNFANLAQSKIRQNLVEKCRSDILLISRRFVEVENSAPKILGDLQNDTNRLKILVNVVNACFCTIDGANKDIEYVESGNKDIELVTEKLFETIFKQLKSVFDIDLMAEKLIVLANLLKINFNDQKFIFSRENYIVSKSFKIFSFPQKRRALACLELSDILAKNRTLFVSIMNENGIKEMLKDWVEVEFEYLQKLKIADFLWFEENFEFLRYCFGLLKFLCGFDDFKQNENGFLVNF</sequence>
<dbReference type="Proteomes" id="UP001439008">
    <property type="component" value="Unassembled WGS sequence"/>
</dbReference>
<keyword evidence="2" id="KW-1185">Reference proteome</keyword>
<evidence type="ECO:0008006" key="3">
    <source>
        <dbReference type="Google" id="ProtNLM"/>
    </source>
</evidence>
<protein>
    <recommendedName>
        <fullName evidence="3">F-box domain-containing protein</fullName>
    </recommendedName>
</protein>
<dbReference type="EMBL" id="JBDODL010000212">
    <property type="protein sequence ID" value="MES1919157.1"/>
    <property type="molecule type" value="Genomic_DNA"/>
</dbReference>